<proteinExistence type="predicted"/>
<name>A5A455_PCV2</name>
<protein>
    <submittedName>
        <fullName evidence="1">Truncated rep protein</fullName>
    </submittedName>
</protein>
<evidence type="ECO:0000313" key="2">
    <source>
        <dbReference type="Proteomes" id="UP000157432"/>
    </source>
</evidence>
<evidence type="ECO:0000313" key="1">
    <source>
        <dbReference type="EMBL" id="ABP68647.1"/>
    </source>
</evidence>
<dbReference type="Gene3D" id="3.40.1310.20">
    <property type="match status" value="1"/>
</dbReference>
<dbReference type="Proteomes" id="UP000157432">
    <property type="component" value="Segment"/>
</dbReference>
<accession>A5A455</accession>
<organism evidence="1 2">
    <name type="scientific">Porcine circovirus 2</name>
    <name type="common">PCV2</name>
    <dbReference type="NCBI Taxonomy" id="85708"/>
    <lineage>
        <taxon>Viruses</taxon>
        <taxon>Monodnaviria</taxon>
        <taxon>Shotokuvirae</taxon>
        <taxon>Cressdnaviricota</taxon>
        <taxon>Arfiviricetes</taxon>
        <taxon>Cirlivirales</taxon>
        <taxon>Circoviridae</taxon>
        <taxon>Circovirus</taxon>
        <taxon>Circovirus porcine2</taxon>
    </lineage>
</organism>
<dbReference type="EMBL" id="EF524531">
    <property type="protein sequence ID" value="ABP68647.1"/>
    <property type="molecule type" value="Genomic_DNA"/>
</dbReference>
<sequence>MPSKKNGRSGPQPHKRWVFTLNNPSEDERKKIRELPISLFDYLLLARRVMRKDEHLTSRGSLIL</sequence>
<reference evidence="1 2" key="1">
    <citation type="journal article" date="2009" name="Virus Res.">
        <title>Genetic variation analysis of Chinese strains of porcine circovirus type 2.</title>
        <authorList>
            <person name="Wang F."/>
            <person name="Guo X."/>
            <person name="Ge X."/>
            <person name="Wang Z."/>
            <person name="Chen Y."/>
            <person name="Cha Z."/>
            <person name="Yang H."/>
        </authorList>
    </citation>
    <scope>NUCLEOTIDE SEQUENCE [LARGE SCALE GENOMIC DNA]</scope>
    <source>
        <strain evidence="1">HN0601</strain>
    </source>
</reference>
<organismHost>
    <name type="scientific">Sus scrofa</name>
    <name type="common">Pig</name>
    <dbReference type="NCBI Taxonomy" id="9823"/>
</organismHost>